<keyword evidence="1" id="KW-1185">Reference proteome</keyword>
<sequence>MKLKTCILPLFFVLLLISYSVIATETSKDEKKANEVKETTKKEEPKETDQYGGRGRCRYGCCGGWGRYGCRRCCASEDAVVAEKDDNVVAGNRDDGYGYGYGGQGRYGYGWGGGGYGGRGGGSWGGRGGGGGWGGGGCRYGCCGHSRYGGCRCCYSDAEAKALDENEVQP</sequence>
<evidence type="ECO:0000313" key="2">
    <source>
        <dbReference type="RefSeq" id="XP_075086447.1"/>
    </source>
</evidence>
<proteinExistence type="predicted"/>
<protein>
    <submittedName>
        <fullName evidence="2">Uncharacterized protein LOC107824403 isoform X2</fullName>
    </submittedName>
</protein>
<name>A0AC58SNB1_TOBAC</name>
<evidence type="ECO:0000313" key="1">
    <source>
        <dbReference type="Proteomes" id="UP000790787"/>
    </source>
</evidence>
<dbReference type="Proteomes" id="UP000790787">
    <property type="component" value="Chromosome 14"/>
</dbReference>
<reference evidence="1" key="1">
    <citation type="journal article" date="2014" name="Nat. Commun.">
        <title>The tobacco genome sequence and its comparison with those of tomato and potato.</title>
        <authorList>
            <person name="Sierro N."/>
            <person name="Battey J.N."/>
            <person name="Ouadi S."/>
            <person name="Bakaher N."/>
            <person name="Bovet L."/>
            <person name="Willig A."/>
            <person name="Goepfert S."/>
            <person name="Peitsch M.C."/>
            <person name="Ivanov N.V."/>
        </authorList>
    </citation>
    <scope>NUCLEOTIDE SEQUENCE [LARGE SCALE GENOMIC DNA]</scope>
</reference>
<organism evidence="1 2">
    <name type="scientific">Nicotiana tabacum</name>
    <name type="common">Common tobacco</name>
    <dbReference type="NCBI Taxonomy" id="4097"/>
    <lineage>
        <taxon>Eukaryota</taxon>
        <taxon>Viridiplantae</taxon>
        <taxon>Streptophyta</taxon>
        <taxon>Embryophyta</taxon>
        <taxon>Tracheophyta</taxon>
        <taxon>Spermatophyta</taxon>
        <taxon>Magnoliopsida</taxon>
        <taxon>eudicotyledons</taxon>
        <taxon>Gunneridae</taxon>
        <taxon>Pentapetalae</taxon>
        <taxon>asterids</taxon>
        <taxon>lamiids</taxon>
        <taxon>Solanales</taxon>
        <taxon>Solanaceae</taxon>
        <taxon>Nicotianoideae</taxon>
        <taxon>Nicotianeae</taxon>
        <taxon>Nicotiana</taxon>
    </lineage>
</organism>
<dbReference type="RefSeq" id="XP_075086447.1">
    <property type="nucleotide sequence ID" value="XM_075230346.1"/>
</dbReference>
<reference evidence="2" key="2">
    <citation type="submission" date="2025-08" db="UniProtKB">
        <authorList>
            <consortium name="RefSeq"/>
        </authorList>
    </citation>
    <scope>IDENTIFICATION</scope>
    <source>
        <tissue evidence="2">Leaf</tissue>
    </source>
</reference>
<accession>A0AC58SNB1</accession>
<gene>
    <name evidence="2" type="primary">LOC107824403</name>
</gene>